<evidence type="ECO:0000313" key="1">
    <source>
        <dbReference type="EMBL" id="KAF2717568.1"/>
    </source>
</evidence>
<gene>
    <name evidence="1" type="ORF">K431DRAFT_276652</name>
</gene>
<dbReference type="EMBL" id="MU003841">
    <property type="protein sequence ID" value="KAF2717568.1"/>
    <property type="molecule type" value="Genomic_DNA"/>
</dbReference>
<sequence>MSGDQSRFFDRVSPNVEWDVTGTRPVAGSFRSLEEWEQGALGVVNNILTEPLKLQIRNVVRGGQ</sequence>
<accession>A0A9P4UL89</accession>
<keyword evidence="2" id="KW-1185">Reference proteome</keyword>
<reference evidence="1" key="1">
    <citation type="journal article" date="2020" name="Stud. Mycol.">
        <title>101 Dothideomycetes genomes: a test case for predicting lifestyles and emergence of pathogens.</title>
        <authorList>
            <person name="Haridas S."/>
            <person name="Albert R."/>
            <person name="Binder M."/>
            <person name="Bloem J."/>
            <person name="Labutti K."/>
            <person name="Salamov A."/>
            <person name="Andreopoulos B."/>
            <person name="Baker S."/>
            <person name="Barry K."/>
            <person name="Bills G."/>
            <person name="Bluhm B."/>
            <person name="Cannon C."/>
            <person name="Castanera R."/>
            <person name="Culley D."/>
            <person name="Daum C."/>
            <person name="Ezra D."/>
            <person name="Gonzalez J."/>
            <person name="Henrissat B."/>
            <person name="Kuo A."/>
            <person name="Liang C."/>
            <person name="Lipzen A."/>
            <person name="Lutzoni F."/>
            <person name="Magnuson J."/>
            <person name="Mondo S."/>
            <person name="Nolan M."/>
            <person name="Ohm R."/>
            <person name="Pangilinan J."/>
            <person name="Park H.-J."/>
            <person name="Ramirez L."/>
            <person name="Alfaro M."/>
            <person name="Sun H."/>
            <person name="Tritt A."/>
            <person name="Yoshinaga Y."/>
            <person name="Zwiers L.-H."/>
            <person name="Turgeon B."/>
            <person name="Goodwin S."/>
            <person name="Spatafora J."/>
            <person name="Crous P."/>
            <person name="Grigoriev I."/>
        </authorList>
    </citation>
    <scope>NUCLEOTIDE SEQUENCE</scope>
    <source>
        <strain evidence="1">CBS 116435</strain>
    </source>
</reference>
<comment type="caution">
    <text evidence="1">The sequence shown here is derived from an EMBL/GenBank/DDBJ whole genome shotgun (WGS) entry which is preliminary data.</text>
</comment>
<evidence type="ECO:0000313" key="2">
    <source>
        <dbReference type="Proteomes" id="UP000799441"/>
    </source>
</evidence>
<dbReference type="Proteomes" id="UP000799441">
    <property type="component" value="Unassembled WGS sequence"/>
</dbReference>
<proteinExistence type="predicted"/>
<organism evidence="1 2">
    <name type="scientific">Polychaeton citri CBS 116435</name>
    <dbReference type="NCBI Taxonomy" id="1314669"/>
    <lineage>
        <taxon>Eukaryota</taxon>
        <taxon>Fungi</taxon>
        <taxon>Dikarya</taxon>
        <taxon>Ascomycota</taxon>
        <taxon>Pezizomycotina</taxon>
        <taxon>Dothideomycetes</taxon>
        <taxon>Dothideomycetidae</taxon>
        <taxon>Capnodiales</taxon>
        <taxon>Capnodiaceae</taxon>
        <taxon>Polychaeton</taxon>
    </lineage>
</organism>
<dbReference type="OrthoDB" id="10264449at2759"/>
<dbReference type="Gene3D" id="3.10.450.50">
    <property type="match status" value="1"/>
</dbReference>
<protein>
    <submittedName>
        <fullName evidence="1">Uncharacterized protein</fullName>
    </submittedName>
</protein>
<dbReference type="AlphaFoldDB" id="A0A9P4UL89"/>
<name>A0A9P4UL89_9PEZI</name>